<feature type="non-terminal residue" evidence="1">
    <location>
        <position position="1"/>
    </location>
</feature>
<gene>
    <name evidence="1" type="ORF">SPELUC_LOCUS12354</name>
</gene>
<comment type="caution">
    <text evidence="1">The sequence shown here is derived from an EMBL/GenBank/DDBJ whole genome shotgun (WGS) entry which is preliminary data.</text>
</comment>
<reference evidence="1" key="1">
    <citation type="submission" date="2021-06" db="EMBL/GenBank/DDBJ databases">
        <authorList>
            <person name="Kallberg Y."/>
            <person name="Tangrot J."/>
            <person name="Rosling A."/>
        </authorList>
    </citation>
    <scope>NUCLEOTIDE SEQUENCE</scope>
    <source>
        <strain evidence="1">28 12/20/2015</strain>
    </source>
</reference>
<keyword evidence="2" id="KW-1185">Reference proteome</keyword>
<name>A0ACA9PT55_9GLOM</name>
<feature type="non-terminal residue" evidence="1">
    <location>
        <position position="151"/>
    </location>
</feature>
<protein>
    <submittedName>
        <fullName evidence="1">8149_t:CDS:1</fullName>
    </submittedName>
</protein>
<evidence type="ECO:0000313" key="2">
    <source>
        <dbReference type="Proteomes" id="UP000789366"/>
    </source>
</evidence>
<evidence type="ECO:0000313" key="1">
    <source>
        <dbReference type="EMBL" id="CAG8719798.1"/>
    </source>
</evidence>
<dbReference type="EMBL" id="CAJVPW010028964">
    <property type="protein sequence ID" value="CAG8719798.1"/>
    <property type="molecule type" value="Genomic_DNA"/>
</dbReference>
<dbReference type="Proteomes" id="UP000789366">
    <property type="component" value="Unassembled WGS sequence"/>
</dbReference>
<sequence>ENVNNIEDSDEQQSDQQDNDLQFDVHESHENDVITGPSYSYIESAEFGDEISSDEISDDEVVEDDVSDEEKKKNNKNPESEEKSTDDPLYELFQRVFVNDFWCCTSLIEKLYYSAGIFPDMCYLCSNRNVTKPSKGEQPMCVGCDGKSSPT</sequence>
<organism evidence="1 2">
    <name type="scientific">Cetraspora pellucida</name>
    <dbReference type="NCBI Taxonomy" id="1433469"/>
    <lineage>
        <taxon>Eukaryota</taxon>
        <taxon>Fungi</taxon>
        <taxon>Fungi incertae sedis</taxon>
        <taxon>Mucoromycota</taxon>
        <taxon>Glomeromycotina</taxon>
        <taxon>Glomeromycetes</taxon>
        <taxon>Diversisporales</taxon>
        <taxon>Gigasporaceae</taxon>
        <taxon>Cetraspora</taxon>
    </lineage>
</organism>
<accession>A0ACA9PT55</accession>
<proteinExistence type="predicted"/>